<protein>
    <submittedName>
        <fullName evidence="3">SAM domain-containing protein</fullName>
    </submittedName>
</protein>
<dbReference type="InterPro" id="IPR013761">
    <property type="entry name" value="SAM/pointed_sf"/>
</dbReference>
<name>A0A1I7ZRV1_9BILA</name>
<accession>A0A1I7ZRV1</accession>
<dbReference type="Proteomes" id="UP000095287">
    <property type="component" value="Unplaced"/>
</dbReference>
<sequence length="139" mass="15222">MGEDSSSGFLTMSPSQMDGTVKLLNSKGSPSSASEPGIASGADAELIEWLKSLDVDDVSICKIIEEQYTKKDMLDFVTREEILGLGVKGGIACRIWRHILHYRQSRSNLRKGLESASSTVESEYFSPMGFSSHESLNDL</sequence>
<evidence type="ECO:0000256" key="1">
    <source>
        <dbReference type="SAM" id="MobiDB-lite"/>
    </source>
</evidence>
<evidence type="ECO:0000313" key="2">
    <source>
        <dbReference type="Proteomes" id="UP000095287"/>
    </source>
</evidence>
<feature type="compositionally biased region" description="Polar residues" evidence="1">
    <location>
        <begin position="1"/>
        <end position="18"/>
    </location>
</feature>
<evidence type="ECO:0000313" key="3">
    <source>
        <dbReference type="WBParaSite" id="L893_g28916.t1"/>
    </source>
</evidence>
<proteinExistence type="predicted"/>
<organism evidence="2 3">
    <name type="scientific">Steinernema glaseri</name>
    <dbReference type="NCBI Taxonomy" id="37863"/>
    <lineage>
        <taxon>Eukaryota</taxon>
        <taxon>Metazoa</taxon>
        <taxon>Ecdysozoa</taxon>
        <taxon>Nematoda</taxon>
        <taxon>Chromadorea</taxon>
        <taxon>Rhabditida</taxon>
        <taxon>Tylenchina</taxon>
        <taxon>Panagrolaimomorpha</taxon>
        <taxon>Strongyloidoidea</taxon>
        <taxon>Steinernematidae</taxon>
        <taxon>Steinernema</taxon>
    </lineage>
</organism>
<dbReference type="WBParaSite" id="L893_g28916.t1">
    <property type="protein sequence ID" value="L893_g28916.t1"/>
    <property type="gene ID" value="L893_g28916"/>
</dbReference>
<reference evidence="3" key="1">
    <citation type="submission" date="2016-11" db="UniProtKB">
        <authorList>
            <consortium name="WormBaseParasite"/>
        </authorList>
    </citation>
    <scope>IDENTIFICATION</scope>
</reference>
<keyword evidence="2" id="KW-1185">Reference proteome</keyword>
<dbReference type="SUPFAM" id="SSF47769">
    <property type="entry name" value="SAM/Pointed domain"/>
    <property type="match status" value="1"/>
</dbReference>
<dbReference type="AlphaFoldDB" id="A0A1I7ZRV1"/>
<feature type="region of interest" description="Disordered" evidence="1">
    <location>
        <begin position="1"/>
        <end position="38"/>
    </location>
</feature>